<dbReference type="STRING" id="260086.SAMN05216207_1018107"/>
<evidence type="ECO:0000256" key="2">
    <source>
        <dbReference type="ARBA" id="ARBA00022598"/>
    </source>
</evidence>
<evidence type="ECO:0000256" key="4">
    <source>
        <dbReference type="ARBA" id="ARBA00023098"/>
    </source>
</evidence>
<dbReference type="AlphaFoldDB" id="A0A1I5ASG4"/>
<dbReference type="InterPro" id="IPR042099">
    <property type="entry name" value="ANL_N_sf"/>
</dbReference>
<protein>
    <submittedName>
        <fullName evidence="6">Fatty-acyl-CoA synthase</fullName>
    </submittedName>
</protein>
<dbReference type="Gene3D" id="3.30.300.30">
    <property type="match status" value="1"/>
</dbReference>
<dbReference type="PANTHER" id="PTHR43859:SF4">
    <property type="entry name" value="BUTANOATE--COA LIGASE AAE1-RELATED"/>
    <property type="match status" value="1"/>
</dbReference>
<evidence type="ECO:0000256" key="3">
    <source>
        <dbReference type="ARBA" id="ARBA00022832"/>
    </source>
</evidence>
<dbReference type="Gene3D" id="3.40.50.12780">
    <property type="entry name" value="N-terminal domain of ligase-like"/>
    <property type="match status" value="1"/>
</dbReference>
<feature type="domain" description="AMP-binding enzyme C-terminal" evidence="5">
    <location>
        <begin position="52"/>
        <end position="127"/>
    </location>
</feature>
<dbReference type="PANTHER" id="PTHR43859">
    <property type="entry name" value="ACYL-ACTIVATING ENZYME"/>
    <property type="match status" value="1"/>
</dbReference>
<evidence type="ECO:0000256" key="1">
    <source>
        <dbReference type="ARBA" id="ARBA00006432"/>
    </source>
</evidence>
<evidence type="ECO:0000259" key="5">
    <source>
        <dbReference type="Pfam" id="PF13193"/>
    </source>
</evidence>
<dbReference type="FunFam" id="3.30.300.30:FF:000008">
    <property type="entry name" value="2,3-dihydroxybenzoate-AMP ligase"/>
    <property type="match status" value="1"/>
</dbReference>
<dbReference type="EMBL" id="FOUY01000018">
    <property type="protein sequence ID" value="SFN65119.1"/>
    <property type="molecule type" value="Genomic_DNA"/>
</dbReference>
<keyword evidence="7" id="KW-1185">Reference proteome</keyword>
<dbReference type="GO" id="GO:0016874">
    <property type="term" value="F:ligase activity"/>
    <property type="evidence" value="ECO:0007669"/>
    <property type="project" value="UniProtKB-KW"/>
</dbReference>
<evidence type="ECO:0000313" key="6">
    <source>
        <dbReference type="EMBL" id="SFN65119.1"/>
    </source>
</evidence>
<dbReference type="OrthoDB" id="9803968at2"/>
<dbReference type="RefSeq" id="WP_093345219.1">
    <property type="nucleotide sequence ID" value="NZ_FOUY01000018.1"/>
</dbReference>
<dbReference type="InterPro" id="IPR025110">
    <property type="entry name" value="AMP-bd_C"/>
</dbReference>
<name>A0A1I5ASG4_PSUAM</name>
<keyword evidence="2" id="KW-0436">Ligase</keyword>
<organism evidence="6 7">
    <name type="scientific">Pseudonocardia ammonioxydans</name>
    <dbReference type="NCBI Taxonomy" id="260086"/>
    <lineage>
        <taxon>Bacteria</taxon>
        <taxon>Bacillati</taxon>
        <taxon>Actinomycetota</taxon>
        <taxon>Actinomycetes</taxon>
        <taxon>Pseudonocardiales</taxon>
        <taxon>Pseudonocardiaceae</taxon>
        <taxon>Pseudonocardia</taxon>
    </lineage>
</organism>
<dbReference type="Proteomes" id="UP000199614">
    <property type="component" value="Unassembled WGS sequence"/>
</dbReference>
<sequence length="141" mass="15085">MRCGTRTAAALTADGWLRTGDAATIDDDGFLTLVDRWKDMYISGGENVYPAEVENALHEHPAVSQAAVVGAPHPRWGESEVAFVVPAAGTDLDPVSLLEFCAERLARYKAPTDVVLLDELPRNATGKVLKAPLRERATGAA</sequence>
<reference evidence="6 7" key="1">
    <citation type="submission" date="2016-10" db="EMBL/GenBank/DDBJ databases">
        <authorList>
            <person name="de Groot N.N."/>
        </authorList>
    </citation>
    <scope>NUCLEOTIDE SEQUENCE [LARGE SCALE GENOMIC DNA]</scope>
    <source>
        <strain evidence="6 7">CGMCC 4.1877</strain>
    </source>
</reference>
<dbReference type="GO" id="GO:0006631">
    <property type="term" value="P:fatty acid metabolic process"/>
    <property type="evidence" value="ECO:0007669"/>
    <property type="project" value="UniProtKB-KW"/>
</dbReference>
<dbReference type="Pfam" id="PF13193">
    <property type="entry name" value="AMP-binding_C"/>
    <property type="match status" value="1"/>
</dbReference>
<proteinExistence type="inferred from homology"/>
<evidence type="ECO:0000313" key="7">
    <source>
        <dbReference type="Proteomes" id="UP000199614"/>
    </source>
</evidence>
<keyword evidence="3" id="KW-0276">Fatty acid metabolism</keyword>
<accession>A0A1I5ASG4</accession>
<dbReference type="SUPFAM" id="SSF56801">
    <property type="entry name" value="Acetyl-CoA synthetase-like"/>
    <property type="match status" value="1"/>
</dbReference>
<gene>
    <name evidence="6" type="ORF">SAMN05216207_1018107</name>
</gene>
<keyword evidence="4" id="KW-0443">Lipid metabolism</keyword>
<comment type="similarity">
    <text evidence="1">Belongs to the ATP-dependent AMP-binding enzyme family.</text>
</comment>
<dbReference type="InterPro" id="IPR045851">
    <property type="entry name" value="AMP-bd_C_sf"/>
</dbReference>